<accession>D0LH48</accession>
<evidence type="ECO:0000256" key="4">
    <source>
        <dbReference type="ARBA" id="ARBA00023235"/>
    </source>
</evidence>
<dbReference type="KEGG" id="hoh:Hoch_5716"/>
<evidence type="ECO:0000256" key="3">
    <source>
        <dbReference type="ARBA" id="ARBA00012824"/>
    </source>
</evidence>
<dbReference type="AlphaFoldDB" id="D0LH48"/>
<comment type="similarity">
    <text evidence="2">Belongs to the isochorismate synthase family.</text>
</comment>
<dbReference type="RefSeq" id="WP_012830785.1">
    <property type="nucleotide sequence ID" value="NC_013440.1"/>
</dbReference>
<dbReference type="SUPFAM" id="SSF56322">
    <property type="entry name" value="ADC synthase"/>
    <property type="match status" value="1"/>
</dbReference>
<dbReference type="PANTHER" id="PTHR42839:SF2">
    <property type="entry name" value="ISOCHORISMATE SYNTHASE ENTC"/>
    <property type="match status" value="1"/>
</dbReference>
<dbReference type="OrthoDB" id="9806579at2"/>
<dbReference type="InterPro" id="IPR004561">
    <property type="entry name" value="IsoChor_synthase"/>
</dbReference>
<dbReference type="Proteomes" id="UP000001880">
    <property type="component" value="Chromosome"/>
</dbReference>
<gene>
    <name evidence="7" type="ordered locus">Hoch_5716</name>
</gene>
<reference evidence="7 8" key="1">
    <citation type="journal article" date="2010" name="Stand. Genomic Sci.">
        <title>Complete genome sequence of Haliangium ochraceum type strain (SMP-2).</title>
        <authorList>
            <consortium name="US DOE Joint Genome Institute (JGI-PGF)"/>
            <person name="Ivanova N."/>
            <person name="Daum C."/>
            <person name="Lang E."/>
            <person name="Abt B."/>
            <person name="Kopitz M."/>
            <person name="Saunders E."/>
            <person name="Lapidus A."/>
            <person name="Lucas S."/>
            <person name="Glavina Del Rio T."/>
            <person name="Nolan M."/>
            <person name="Tice H."/>
            <person name="Copeland A."/>
            <person name="Cheng J.F."/>
            <person name="Chen F."/>
            <person name="Bruce D."/>
            <person name="Goodwin L."/>
            <person name="Pitluck S."/>
            <person name="Mavromatis K."/>
            <person name="Pati A."/>
            <person name="Mikhailova N."/>
            <person name="Chen A."/>
            <person name="Palaniappan K."/>
            <person name="Land M."/>
            <person name="Hauser L."/>
            <person name="Chang Y.J."/>
            <person name="Jeffries C.D."/>
            <person name="Detter J.C."/>
            <person name="Brettin T."/>
            <person name="Rohde M."/>
            <person name="Goker M."/>
            <person name="Bristow J."/>
            <person name="Markowitz V."/>
            <person name="Eisen J.A."/>
            <person name="Hugenholtz P."/>
            <person name="Kyrpides N.C."/>
            <person name="Klenk H.P."/>
        </authorList>
    </citation>
    <scope>NUCLEOTIDE SEQUENCE [LARGE SCALE GENOMIC DNA]</scope>
    <source>
        <strain evidence="8">DSM 14365 / CIP 107738 / JCM 11303 / AJ 13395 / SMP-2</strain>
    </source>
</reference>
<dbReference type="InterPro" id="IPR005801">
    <property type="entry name" value="ADC_synthase"/>
</dbReference>
<dbReference type="EMBL" id="CP001804">
    <property type="protein sequence ID" value="ACY18193.1"/>
    <property type="molecule type" value="Genomic_DNA"/>
</dbReference>
<keyword evidence="8" id="KW-1185">Reference proteome</keyword>
<dbReference type="Gene3D" id="3.60.120.10">
    <property type="entry name" value="Anthranilate synthase"/>
    <property type="match status" value="1"/>
</dbReference>
<dbReference type="NCBIfam" id="TIGR00543">
    <property type="entry name" value="isochor_syn"/>
    <property type="match status" value="1"/>
</dbReference>
<evidence type="ECO:0000256" key="5">
    <source>
        <dbReference type="ARBA" id="ARBA00041564"/>
    </source>
</evidence>
<name>D0LH48_HALO1</name>
<protein>
    <recommendedName>
        <fullName evidence="3">isochorismate synthase</fullName>
        <ecNumber evidence="3">5.4.4.2</ecNumber>
    </recommendedName>
    <alternativeName>
        <fullName evidence="5">Isochorismate mutase</fullName>
    </alternativeName>
</protein>
<sequence length="495" mass="52119">MNLPLARDRLGTSSPVDFLLQALSAQRGQGSLTVVTVPAPVAPLERLLRCAEGQPAVLWDPPQGPGFCGFGQADELRAQGPERIAEVQERAAALFARVHHLRHPEVSGEVAPRLFGGFAFATGAADVAPWQGFGDARFLLPTWCYGREGDSAWLSVAVAAPAFGPDATGDEHAAEAAGPAEAVAAELQRLLAFLGQASDDVPAQPNASTRPSITESAGLGRDAWCRAIDDIRAEIEAGRYQKIVAARRSEIAVEHAIEPAAVLTRLGARYPGCYRFAVIAGGVGFVGATPERLVARSGKRVRTQALAGTIAAPGGRADAIPQAPGEIERRAAAALLASGKDRGEQALVVDAIARVLEPLCAELFVPDQPEIRALPHVLHLETPIAGVLRQPTHVLALVAALHPTPAVGGVPTAAAQRWICEREAEPRGWYAAPVGWFDEHGNGEFAVAIRSGLLAGHRAYLYAGAGIVRDSDPEAEFEETRIKLKTVLDALGVAS</sequence>
<evidence type="ECO:0000313" key="8">
    <source>
        <dbReference type="Proteomes" id="UP000001880"/>
    </source>
</evidence>
<dbReference type="GO" id="GO:0008909">
    <property type="term" value="F:isochorismate synthase activity"/>
    <property type="evidence" value="ECO:0007669"/>
    <property type="project" value="UniProtKB-EC"/>
</dbReference>
<evidence type="ECO:0000313" key="7">
    <source>
        <dbReference type="EMBL" id="ACY18193.1"/>
    </source>
</evidence>
<organism evidence="7 8">
    <name type="scientific">Haliangium ochraceum (strain DSM 14365 / JCM 11303 / SMP-2)</name>
    <dbReference type="NCBI Taxonomy" id="502025"/>
    <lineage>
        <taxon>Bacteria</taxon>
        <taxon>Pseudomonadati</taxon>
        <taxon>Myxococcota</taxon>
        <taxon>Polyangia</taxon>
        <taxon>Haliangiales</taxon>
        <taxon>Kofleriaceae</taxon>
        <taxon>Haliangium</taxon>
    </lineage>
</organism>
<dbReference type="InterPro" id="IPR015890">
    <property type="entry name" value="Chorismate_C"/>
</dbReference>
<comment type="catalytic activity">
    <reaction evidence="1">
        <text>chorismate = isochorismate</text>
        <dbReference type="Rhea" id="RHEA:18985"/>
        <dbReference type="ChEBI" id="CHEBI:29748"/>
        <dbReference type="ChEBI" id="CHEBI:29780"/>
        <dbReference type="EC" id="5.4.4.2"/>
    </reaction>
</comment>
<dbReference type="STRING" id="502025.Hoch_5716"/>
<evidence type="ECO:0000259" key="6">
    <source>
        <dbReference type="Pfam" id="PF00425"/>
    </source>
</evidence>
<keyword evidence="4" id="KW-0413">Isomerase</keyword>
<dbReference type="eggNOG" id="COG1169">
    <property type="taxonomic scope" value="Bacteria"/>
</dbReference>
<evidence type="ECO:0000256" key="2">
    <source>
        <dbReference type="ARBA" id="ARBA00005297"/>
    </source>
</evidence>
<feature type="domain" description="Chorismate-utilising enzyme C-terminal" evidence="6">
    <location>
        <begin position="221"/>
        <end position="483"/>
    </location>
</feature>
<dbReference type="Pfam" id="PF00425">
    <property type="entry name" value="Chorismate_bind"/>
    <property type="match status" value="1"/>
</dbReference>
<evidence type="ECO:0000256" key="1">
    <source>
        <dbReference type="ARBA" id="ARBA00000799"/>
    </source>
</evidence>
<dbReference type="EC" id="5.4.4.2" evidence="3"/>
<proteinExistence type="inferred from homology"/>
<dbReference type="HOGENOM" id="CLU_006493_8_4_7"/>
<dbReference type="PANTHER" id="PTHR42839">
    <property type="entry name" value="ISOCHORISMATE SYNTHASE ENTC"/>
    <property type="match status" value="1"/>
</dbReference>